<dbReference type="Pfam" id="PF01551">
    <property type="entry name" value="Peptidase_M23"/>
    <property type="match status" value="1"/>
</dbReference>
<protein>
    <submittedName>
        <fullName evidence="5">Murein hydrolase activator EnvC family protein</fullName>
    </submittedName>
</protein>
<comment type="caution">
    <text evidence="5">The sequence shown here is derived from an EMBL/GenBank/DDBJ whole genome shotgun (WGS) entry which is preliminary data.</text>
</comment>
<keyword evidence="6" id="KW-1185">Reference proteome</keyword>
<feature type="chain" id="PRO_5045378332" evidence="3">
    <location>
        <begin position="26"/>
        <end position="517"/>
    </location>
</feature>
<keyword evidence="5" id="KW-0378">Hydrolase</keyword>
<evidence type="ECO:0000259" key="4">
    <source>
        <dbReference type="Pfam" id="PF01551"/>
    </source>
</evidence>
<dbReference type="RefSeq" id="WP_380048117.1">
    <property type="nucleotide sequence ID" value="NZ_JBHSOH010000006.1"/>
</dbReference>
<dbReference type="Proteomes" id="UP001595979">
    <property type="component" value="Unassembled WGS sequence"/>
</dbReference>
<dbReference type="InterPro" id="IPR011055">
    <property type="entry name" value="Dup_hybrid_motif"/>
</dbReference>
<feature type="compositionally biased region" description="Pro residues" evidence="2">
    <location>
        <begin position="48"/>
        <end position="58"/>
    </location>
</feature>
<evidence type="ECO:0000313" key="5">
    <source>
        <dbReference type="EMBL" id="MFC5848261.1"/>
    </source>
</evidence>
<feature type="region of interest" description="Disordered" evidence="2">
    <location>
        <begin position="28"/>
        <end position="62"/>
    </location>
</feature>
<dbReference type="SUPFAM" id="SSF51261">
    <property type="entry name" value="Duplicated hybrid motif"/>
    <property type="match status" value="1"/>
</dbReference>
<dbReference type="GO" id="GO:0016787">
    <property type="term" value="F:hydrolase activity"/>
    <property type="evidence" value="ECO:0007669"/>
    <property type="project" value="UniProtKB-KW"/>
</dbReference>
<proteinExistence type="predicted"/>
<dbReference type="InterPro" id="IPR050570">
    <property type="entry name" value="Cell_wall_metabolism_enzyme"/>
</dbReference>
<dbReference type="PANTHER" id="PTHR21666">
    <property type="entry name" value="PEPTIDASE-RELATED"/>
    <property type="match status" value="1"/>
</dbReference>
<feature type="compositionally biased region" description="Low complexity" evidence="2">
    <location>
        <begin position="28"/>
        <end position="47"/>
    </location>
</feature>
<name>A0ABW1DKI4_9DEIO</name>
<dbReference type="PANTHER" id="PTHR21666:SF270">
    <property type="entry name" value="MUREIN HYDROLASE ACTIVATOR ENVC"/>
    <property type="match status" value="1"/>
</dbReference>
<dbReference type="InterPro" id="IPR016047">
    <property type="entry name" value="M23ase_b-sheet_dom"/>
</dbReference>
<evidence type="ECO:0000256" key="1">
    <source>
        <dbReference type="SAM" id="Coils"/>
    </source>
</evidence>
<evidence type="ECO:0000313" key="6">
    <source>
        <dbReference type="Proteomes" id="UP001595979"/>
    </source>
</evidence>
<reference evidence="6" key="1">
    <citation type="journal article" date="2019" name="Int. J. Syst. Evol. Microbiol.">
        <title>The Global Catalogue of Microorganisms (GCM) 10K type strain sequencing project: providing services to taxonomists for standard genome sequencing and annotation.</title>
        <authorList>
            <consortium name="The Broad Institute Genomics Platform"/>
            <consortium name="The Broad Institute Genome Sequencing Center for Infectious Disease"/>
            <person name="Wu L."/>
            <person name="Ma J."/>
        </authorList>
    </citation>
    <scope>NUCLEOTIDE SEQUENCE [LARGE SCALE GENOMIC DNA]</scope>
    <source>
        <strain evidence="6">CGMCC 1.15053</strain>
    </source>
</reference>
<dbReference type="Gene3D" id="6.10.250.3150">
    <property type="match status" value="1"/>
</dbReference>
<keyword evidence="3" id="KW-0732">Signal</keyword>
<gene>
    <name evidence="5" type="ORF">ACFPQ6_08045</name>
</gene>
<dbReference type="Gene3D" id="2.70.70.10">
    <property type="entry name" value="Glucose Permease (Domain IIA)"/>
    <property type="match status" value="1"/>
</dbReference>
<organism evidence="5 6">
    <name type="scientific">Deinococcus petrolearius</name>
    <dbReference type="NCBI Taxonomy" id="1751295"/>
    <lineage>
        <taxon>Bacteria</taxon>
        <taxon>Thermotogati</taxon>
        <taxon>Deinococcota</taxon>
        <taxon>Deinococci</taxon>
        <taxon>Deinococcales</taxon>
        <taxon>Deinococcaceae</taxon>
        <taxon>Deinococcus</taxon>
    </lineage>
</organism>
<evidence type="ECO:0000256" key="3">
    <source>
        <dbReference type="SAM" id="SignalP"/>
    </source>
</evidence>
<feature type="signal peptide" evidence="3">
    <location>
        <begin position="1"/>
        <end position="25"/>
    </location>
</feature>
<dbReference type="EMBL" id="JBHSOH010000006">
    <property type="protein sequence ID" value="MFC5848261.1"/>
    <property type="molecule type" value="Genomic_DNA"/>
</dbReference>
<feature type="coiled-coil region" evidence="1">
    <location>
        <begin position="284"/>
        <end position="370"/>
    </location>
</feature>
<keyword evidence="1" id="KW-0175">Coiled coil</keyword>
<sequence length="517" mass="55789">MTSPSGGRGRAAGAALLLAAALATAQTAWSPQAAAQNADARSAAPGAVPTPAPRPPLKLPTTSERLEQLQRDLRQQRSLGREQAQRLNVIRGRLHGLTAQQRQTLGRLDTLADDVAALENDLARVSARVALAERQLGDLGAQRELTQARVASLQASVRGILNALYRERSGQYLALLSQARNLSDLLIRLDYANMAGRRNVDVIGALRREADVLAQQEALQQQQAARLKALQAERRGTLAGLRARRAEQNRLLASLRASEQGQRALRVRTQAQQALTAQSIDRLVGQVVRERARIEAERQRLLEEERRRREAEARRIREAQERARQEALRLARERAEQERRAREAQRERERAAAEAAVQAQRERQQALAREQAALRARSAQVAQAGRRAEVQLAPLPAAVPSGPLGFPLPGGQVAAPFGASGAQWVVLSGPPGTQATAALEGNVLAATYYASLGWVVLLDNGSGVVTGYFGLQNAGVSVGDRVARGEALGGIGGSHIFGLDRMAFQLRQGTQAVAPAF</sequence>
<evidence type="ECO:0000256" key="2">
    <source>
        <dbReference type="SAM" id="MobiDB-lite"/>
    </source>
</evidence>
<feature type="domain" description="M23ase beta-sheet core" evidence="4">
    <location>
        <begin position="426"/>
        <end position="515"/>
    </location>
</feature>
<accession>A0ABW1DKI4</accession>
<feature type="coiled-coil region" evidence="1">
    <location>
        <begin position="108"/>
        <end position="135"/>
    </location>
</feature>